<keyword evidence="3" id="KW-1185">Reference proteome</keyword>
<dbReference type="EMBL" id="JANPWB010000015">
    <property type="protein sequence ID" value="KAJ1091466.1"/>
    <property type="molecule type" value="Genomic_DNA"/>
</dbReference>
<dbReference type="Proteomes" id="UP001066276">
    <property type="component" value="Chromosome 11"/>
</dbReference>
<evidence type="ECO:0000313" key="3">
    <source>
        <dbReference type="Proteomes" id="UP001066276"/>
    </source>
</evidence>
<evidence type="ECO:0000313" key="2">
    <source>
        <dbReference type="EMBL" id="KAJ1091466.1"/>
    </source>
</evidence>
<feature type="region of interest" description="Disordered" evidence="1">
    <location>
        <begin position="1"/>
        <end position="21"/>
    </location>
</feature>
<sequence>MKSIPDPKSLLSVPNHEQPDRYLQDWFPVIIKADEQPGTEEEVESGVSRSPTRTLNNPTVPGEEPDTNTADEAVTVTAGKCMTTPPIQRAQENTDETDLDLEAGNMTPGPLMSGSWPHWSAESVQRRQRPIQSASEEDITSEQFLGLEASLLQSHRAAK</sequence>
<accession>A0AAV7LJ26</accession>
<organism evidence="2 3">
    <name type="scientific">Pleurodeles waltl</name>
    <name type="common">Iberian ribbed newt</name>
    <dbReference type="NCBI Taxonomy" id="8319"/>
    <lineage>
        <taxon>Eukaryota</taxon>
        <taxon>Metazoa</taxon>
        <taxon>Chordata</taxon>
        <taxon>Craniata</taxon>
        <taxon>Vertebrata</taxon>
        <taxon>Euteleostomi</taxon>
        <taxon>Amphibia</taxon>
        <taxon>Batrachia</taxon>
        <taxon>Caudata</taxon>
        <taxon>Salamandroidea</taxon>
        <taxon>Salamandridae</taxon>
        <taxon>Pleurodelinae</taxon>
        <taxon>Pleurodeles</taxon>
    </lineage>
</organism>
<reference evidence="2" key="1">
    <citation type="journal article" date="2022" name="bioRxiv">
        <title>Sequencing and chromosome-scale assembly of the giantPleurodeles waltlgenome.</title>
        <authorList>
            <person name="Brown T."/>
            <person name="Elewa A."/>
            <person name="Iarovenko S."/>
            <person name="Subramanian E."/>
            <person name="Araus A.J."/>
            <person name="Petzold A."/>
            <person name="Susuki M."/>
            <person name="Suzuki K.-i.T."/>
            <person name="Hayashi T."/>
            <person name="Toyoda A."/>
            <person name="Oliveira C."/>
            <person name="Osipova E."/>
            <person name="Leigh N.D."/>
            <person name="Simon A."/>
            <person name="Yun M.H."/>
        </authorList>
    </citation>
    <scope>NUCLEOTIDE SEQUENCE</scope>
    <source>
        <strain evidence="2">20211129_DDA</strain>
        <tissue evidence="2">Liver</tissue>
    </source>
</reference>
<evidence type="ECO:0000256" key="1">
    <source>
        <dbReference type="SAM" id="MobiDB-lite"/>
    </source>
</evidence>
<name>A0AAV7LJ26_PLEWA</name>
<dbReference type="AlphaFoldDB" id="A0AAV7LJ26"/>
<protein>
    <submittedName>
        <fullName evidence="2">Uncharacterized protein</fullName>
    </submittedName>
</protein>
<proteinExistence type="predicted"/>
<feature type="compositionally biased region" description="Polar residues" evidence="1">
    <location>
        <begin position="47"/>
        <end position="59"/>
    </location>
</feature>
<comment type="caution">
    <text evidence="2">The sequence shown here is derived from an EMBL/GenBank/DDBJ whole genome shotgun (WGS) entry which is preliminary data.</text>
</comment>
<gene>
    <name evidence="2" type="ORF">NDU88_004590</name>
</gene>
<feature type="region of interest" description="Disordered" evidence="1">
    <location>
        <begin position="33"/>
        <end position="142"/>
    </location>
</feature>